<evidence type="ECO:0000256" key="2">
    <source>
        <dbReference type="SAM" id="MobiDB-lite"/>
    </source>
</evidence>
<dbReference type="PANTHER" id="PTHR42776">
    <property type="entry name" value="SERINE PEPTIDASE S9 FAMILY MEMBER"/>
    <property type="match status" value="1"/>
</dbReference>
<dbReference type="RefSeq" id="WP_162449567.1">
    <property type="nucleotide sequence ID" value="NZ_WLZY01000002.1"/>
</dbReference>
<dbReference type="AlphaFoldDB" id="A0A7K3M0N5"/>
<evidence type="ECO:0000313" key="4">
    <source>
        <dbReference type="EMBL" id="NDL56865.1"/>
    </source>
</evidence>
<gene>
    <name evidence="4" type="ORF">F7O44_07245</name>
</gene>
<dbReference type="InterPro" id="IPR029058">
    <property type="entry name" value="AB_hydrolase_fold"/>
</dbReference>
<evidence type="ECO:0000313" key="5">
    <source>
        <dbReference type="Proteomes" id="UP000460435"/>
    </source>
</evidence>
<reference evidence="4 5" key="1">
    <citation type="submission" date="2019-11" db="EMBL/GenBank/DDBJ databases">
        <authorList>
            <person name="Li X.-J."/>
            <person name="Feng X.-M."/>
        </authorList>
    </citation>
    <scope>NUCLEOTIDE SEQUENCE [LARGE SCALE GENOMIC DNA]</scope>
    <source>
        <strain evidence="4 5">XMNu-373</strain>
    </source>
</reference>
<dbReference type="Gene3D" id="3.40.50.1820">
    <property type="entry name" value="alpha/beta hydrolase"/>
    <property type="match status" value="1"/>
</dbReference>
<dbReference type="GO" id="GO:0006508">
    <property type="term" value="P:proteolysis"/>
    <property type="evidence" value="ECO:0007669"/>
    <property type="project" value="InterPro"/>
</dbReference>
<dbReference type="Pfam" id="PF00326">
    <property type="entry name" value="Peptidase_S9"/>
    <property type="match status" value="1"/>
</dbReference>
<feature type="domain" description="Peptidase S9 prolyl oligopeptidase catalytic" evidence="3">
    <location>
        <begin position="469"/>
        <end position="669"/>
    </location>
</feature>
<accession>A0A7K3M0N5</accession>
<evidence type="ECO:0000256" key="1">
    <source>
        <dbReference type="ARBA" id="ARBA00022801"/>
    </source>
</evidence>
<dbReference type="GO" id="GO:0004252">
    <property type="term" value="F:serine-type endopeptidase activity"/>
    <property type="evidence" value="ECO:0007669"/>
    <property type="project" value="TreeGrafter"/>
</dbReference>
<dbReference type="Proteomes" id="UP000460435">
    <property type="component" value="Unassembled WGS sequence"/>
</dbReference>
<keyword evidence="5" id="KW-1185">Reference proteome</keyword>
<comment type="caution">
    <text evidence="4">The sequence shown here is derived from an EMBL/GenBank/DDBJ whole genome shotgun (WGS) entry which is preliminary data.</text>
</comment>
<protein>
    <submittedName>
        <fullName evidence="4">Prolyl oligopeptidase family serine peptidase</fullName>
    </submittedName>
</protein>
<dbReference type="PANTHER" id="PTHR42776:SF27">
    <property type="entry name" value="DIPEPTIDYL PEPTIDASE FAMILY MEMBER 6"/>
    <property type="match status" value="1"/>
</dbReference>
<sequence>MTTGATHTGVRPRLDQHPLEWEQRGGTDQGRVWPSPVSAADLAGIVELARPVFSPDGQWVAVIRRDPAEPAPDLFLTPVETDPVSGPATGRNRSKTWAVHGYDAGPCWSADSGVVVVAVRSRSAAGSTLLCRRVPDGESWQVELSGSMGRVRQVIGHPLRADVVLVLGDEPCGVISAQRNGSPAIRQPGRLFLVDVNSGIAMPAPSAGVPRGPGADETPLDILAAAVAPDGEQAAVLVAGEDGHDGASLALLDLTSGRVRTLCASACRPTTRDQTLEVSPDGRHVLFSYGSDALGHRAAVMPVSGGPVRTLFADDAGTVLAATWASERSVLAQVFARTSSWLIEADIHDESRRRLEEIGTGQPRFSYSRVSGGWATVAGTAHDGEELRIRQLGQPPRRLSHTNPWLHRRRTGAVREVSWTSMHDGVEVSGLLVSPPGRRGEPGRLVVNVHGGPHFHWSSGWLGSWVDWAQLLAGRGFEVFLPNPRGSTGRGWDFAHAVRGRLGTLPLGDILDGVNAMVDRGVADPHAVGIGGWSYGGYLTAWAITQTQRFAAAVVGAGISDYYSFLGTSPMGPAWERFVPDGRYPERTAFDAVSPVSHLSQCVTPTLVIHGEQDRKIPAEQGRLLHRGLRALGVPTELQLLPGEGHVIEAPAARERLLDAMLTWFDHHLPT</sequence>
<dbReference type="EMBL" id="WLZY01000002">
    <property type="protein sequence ID" value="NDL56865.1"/>
    <property type="molecule type" value="Genomic_DNA"/>
</dbReference>
<dbReference type="Gene3D" id="2.120.10.30">
    <property type="entry name" value="TolB, C-terminal domain"/>
    <property type="match status" value="1"/>
</dbReference>
<feature type="region of interest" description="Disordered" evidence="2">
    <location>
        <begin position="73"/>
        <end position="92"/>
    </location>
</feature>
<dbReference type="InterPro" id="IPR001375">
    <property type="entry name" value="Peptidase_S9_cat"/>
</dbReference>
<organism evidence="4 5">
    <name type="scientific">Phytoactinopolyspora mesophila</name>
    <dbReference type="NCBI Taxonomy" id="2650750"/>
    <lineage>
        <taxon>Bacteria</taxon>
        <taxon>Bacillati</taxon>
        <taxon>Actinomycetota</taxon>
        <taxon>Actinomycetes</taxon>
        <taxon>Jiangellales</taxon>
        <taxon>Jiangellaceae</taxon>
        <taxon>Phytoactinopolyspora</taxon>
    </lineage>
</organism>
<evidence type="ECO:0000259" key="3">
    <source>
        <dbReference type="Pfam" id="PF00326"/>
    </source>
</evidence>
<dbReference type="SUPFAM" id="SSF53474">
    <property type="entry name" value="alpha/beta-Hydrolases"/>
    <property type="match status" value="1"/>
</dbReference>
<name>A0A7K3M0N5_9ACTN</name>
<dbReference type="InterPro" id="IPR011042">
    <property type="entry name" value="6-blade_b-propeller_TolB-like"/>
</dbReference>
<dbReference type="SUPFAM" id="SSF82171">
    <property type="entry name" value="DPP6 N-terminal domain-like"/>
    <property type="match status" value="1"/>
</dbReference>
<keyword evidence="1" id="KW-0378">Hydrolase</keyword>
<proteinExistence type="predicted"/>